<dbReference type="OrthoDB" id="15815at2759"/>
<dbReference type="InterPro" id="IPR052867">
    <property type="entry name" value="ATP_Synthase_Subunit_6"/>
</dbReference>
<reference evidence="1" key="1">
    <citation type="journal article" date="2022" name="Front. Genet.">
        <title>Chromosome-Scale Assembly of the Dendrobium nobile Genome Provides Insights Into the Molecular Mechanism of the Biosynthesis of the Medicinal Active Ingredient of Dendrobium.</title>
        <authorList>
            <person name="Xu Q."/>
            <person name="Niu S.-C."/>
            <person name="Li K.-L."/>
            <person name="Zheng P.-J."/>
            <person name="Zhang X.-J."/>
            <person name="Jia Y."/>
            <person name="Liu Y."/>
            <person name="Niu Y.-X."/>
            <person name="Yu L.-H."/>
            <person name="Chen D.-F."/>
            <person name="Zhang G.-Q."/>
        </authorList>
    </citation>
    <scope>NUCLEOTIDE SEQUENCE</scope>
    <source>
        <tissue evidence="1">Leaf</tissue>
    </source>
</reference>
<keyword evidence="2" id="KW-1185">Reference proteome</keyword>
<dbReference type="PANTHER" id="PTHR34565:SF1">
    <property type="entry name" value="TRANSMEMBRANE PROTEIN"/>
    <property type="match status" value="1"/>
</dbReference>
<comment type="caution">
    <text evidence="1">The sequence shown here is derived from an EMBL/GenBank/DDBJ whole genome shotgun (WGS) entry which is preliminary data.</text>
</comment>
<dbReference type="EMBL" id="JAGYWB010000012">
    <property type="protein sequence ID" value="KAI0502003.1"/>
    <property type="molecule type" value="Genomic_DNA"/>
</dbReference>
<organism evidence="1 2">
    <name type="scientific">Dendrobium nobile</name>
    <name type="common">Orchid</name>
    <dbReference type="NCBI Taxonomy" id="94219"/>
    <lineage>
        <taxon>Eukaryota</taxon>
        <taxon>Viridiplantae</taxon>
        <taxon>Streptophyta</taxon>
        <taxon>Embryophyta</taxon>
        <taxon>Tracheophyta</taxon>
        <taxon>Spermatophyta</taxon>
        <taxon>Magnoliopsida</taxon>
        <taxon>Liliopsida</taxon>
        <taxon>Asparagales</taxon>
        <taxon>Orchidaceae</taxon>
        <taxon>Epidendroideae</taxon>
        <taxon>Malaxideae</taxon>
        <taxon>Dendrobiinae</taxon>
        <taxon>Dendrobium</taxon>
    </lineage>
</organism>
<gene>
    <name evidence="1" type="ORF">KFK09_016948</name>
</gene>
<accession>A0A8T3AZQ8</accession>
<protein>
    <submittedName>
        <fullName evidence="1">Uncharacterized protein</fullName>
    </submittedName>
</protein>
<dbReference type="Proteomes" id="UP000829196">
    <property type="component" value="Unassembled WGS sequence"/>
</dbReference>
<proteinExistence type="predicted"/>
<evidence type="ECO:0000313" key="1">
    <source>
        <dbReference type="EMBL" id="KAI0502003.1"/>
    </source>
</evidence>
<name>A0A8T3AZQ8_DENNO</name>
<dbReference type="PANTHER" id="PTHR34565">
    <property type="entry name" value="TRANSMEMBRANE PROTEIN"/>
    <property type="match status" value="1"/>
</dbReference>
<dbReference type="AlphaFoldDB" id="A0A8T3AZQ8"/>
<evidence type="ECO:0000313" key="2">
    <source>
        <dbReference type="Proteomes" id="UP000829196"/>
    </source>
</evidence>
<sequence length="360" mass="41110">MDLLDSTQFPPMAQANATAPSANPRVQSWAVCSTYPRFSHGNSEEITPFNKDFTEPAAVEWSLCLVGYSLGKRPYYEALNETTKRIWKLKAKAIGNPLVDLCTKLKQLKVVVRGKSWATSNMMADHIKLLRQKQDKEIKKAVFSGASNSTHGTDGFNFEFFKATWWVIGPTEPISKASKFWKKCVRDAKIAKENLHFRVSANSNFALYWDHWFKDKCLSEIVEVQPILNSFPVNERISMIIDGNAWALPASLPEAVHCAFSDISVLPGTHRNKAEILKIAWSVAREGVSTPREMRKFDPWPIFFRREWNRNWPFLTGFAITGAIIIKMTAGLTEEDFKNSPFAQAHKRFEEQILVFSFYF</sequence>